<dbReference type="AlphaFoldDB" id="A0A8J4E5Z1"/>
<dbReference type="InterPro" id="IPR013762">
    <property type="entry name" value="Integrase-like_cat_sf"/>
</dbReference>
<dbReference type="PANTHER" id="PTHR30629:SF6">
    <property type="entry name" value="PROPHAGE INTEGRASE INTA-RELATED"/>
    <property type="match status" value="1"/>
</dbReference>
<evidence type="ECO:0000259" key="5">
    <source>
        <dbReference type="PROSITE" id="PS51898"/>
    </source>
</evidence>
<comment type="caution">
    <text evidence="6">The sequence shown here is derived from an EMBL/GenBank/DDBJ whole genome shotgun (WGS) entry which is preliminary data.</text>
</comment>
<keyword evidence="3" id="KW-0238">DNA-binding</keyword>
<keyword evidence="2" id="KW-0229">DNA integration</keyword>
<evidence type="ECO:0000256" key="3">
    <source>
        <dbReference type="ARBA" id="ARBA00023125"/>
    </source>
</evidence>
<dbReference type="RefSeq" id="WP_204008453.1">
    <property type="nucleotide sequence ID" value="NZ_BOPG01000081.1"/>
</dbReference>
<dbReference type="CDD" id="cd01189">
    <property type="entry name" value="INT_ICEBs1_C_like"/>
    <property type="match status" value="1"/>
</dbReference>
<organism evidence="6 7">
    <name type="scientific">Virgisporangium aurantiacum</name>
    <dbReference type="NCBI Taxonomy" id="175570"/>
    <lineage>
        <taxon>Bacteria</taxon>
        <taxon>Bacillati</taxon>
        <taxon>Actinomycetota</taxon>
        <taxon>Actinomycetes</taxon>
        <taxon>Micromonosporales</taxon>
        <taxon>Micromonosporaceae</taxon>
        <taxon>Virgisporangium</taxon>
    </lineage>
</organism>
<evidence type="ECO:0000256" key="4">
    <source>
        <dbReference type="ARBA" id="ARBA00023172"/>
    </source>
</evidence>
<dbReference type="InterPro" id="IPR053876">
    <property type="entry name" value="Phage_int_M"/>
</dbReference>
<dbReference type="PANTHER" id="PTHR30629">
    <property type="entry name" value="PROPHAGE INTEGRASE"/>
    <property type="match status" value="1"/>
</dbReference>
<dbReference type="Proteomes" id="UP000612585">
    <property type="component" value="Unassembled WGS sequence"/>
</dbReference>
<protein>
    <submittedName>
        <fullName evidence="6">Phage integrase</fullName>
    </submittedName>
</protein>
<dbReference type="Pfam" id="PF22022">
    <property type="entry name" value="Phage_int_M"/>
    <property type="match status" value="1"/>
</dbReference>
<dbReference type="GO" id="GO:0006310">
    <property type="term" value="P:DNA recombination"/>
    <property type="evidence" value="ECO:0007669"/>
    <property type="project" value="UniProtKB-KW"/>
</dbReference>
<dbReference type="GO" id="GO:0015074">
    <property type="term" value="P:DNA integration"/>
    <property type="evidence" value="ECO:0007669"/>
    <property type="project" value="UniProtKB-KW"/>
</dbReference>
<proteinExistence type="inferred from homology"/>
<dbReference type="InterPro" id="IPR011010">
    <property type="entry name" value="DNA_brk_join_enz"/>
</dbReference>
<feature type="domain" description="Tyr recombinase" evidence="5">
    <location>
        <begin position="178"/>
        <end position="378"/>
    </location>
</feature>
<dbReference type="SUPFAM" id="SSF56349">
    <property type="entry name" value="DNA breaking-rejoining enzymes"/>
    <property type="match status" value="1"/>
</dbReference>
<name>A0A8J4E5Z1_9ACTN</name>
<dbReference type="InterPro" id="IPR010998">
    <property type="entry name" value="Integrase_recombinase_N"/>
</dbReference>
<dbReference type="InterPro" id="IPR050808">
    <property type="entry name" value="Phage_Integrase"/>
</dbReference>
<gene>
    <name evidence="6" type="ORF">Vau01_101800</name>
</gene>
<reference evidence="6" key="1">
    <citation type="submission" date="2021-01" db="EMBL/GenBank/DDBJ databases">
        <title>Whole genome shotgun sequence of Virgisporangium aurantiacum NBRC 16421.</title>
        <authorList>
            <person name="Komaki H."/>
            <person name="Tamura T."/>
        </authorList>
    </citation>
    <scope>NUCLEOTIDE SEQUENCE</scope>
    <source>
        <strain evidence="6">NBRC 16421</strain>
    </source>
</reference>
<dbReference type="PROSITE" id="PS51898">
    <property type="entry name" value="TYR_RECOMBINASE"/>
    <property type="match status" value="1"/>
</dbReference>
<dbReference type="InterPro" id="IPR002104">
    <property type="entry name" value="Integrase_catalytic"/>
</dbReference>
<evidence type="ECO:0000256" key="2">
    <source>
        <dbReference type="ARBA" id="ARBA00022908"/>
    </source>
</evidence>
<keyword evidence="7" id="KW-1185">Reference proteome</keyword>
<dbReference type="Pfam" id="PF00589">
    <property type="entry name" value="Phage_integrase"/>
    <property type="match status" value="1"/>
</dbReference>
<accession>A0A8J4E5Z1</accession>
<dbReference type="Gene3D" id="1.10.150.130">
    <property type="match status" value="1"/>
</dbReference>
<sequence>MARPSLPLGTHGEIRYYGSGKRCIARTLYRDYDGVTRQIERWATSKAAAGRALKEALRDRLWVDTAAEISPDTKLQVVAEAWWLEFDESDASPGTKRVYRERLDQQIIPSLGGLRCREVTIGVVQRCLTAVKHNHGPSLTKTVRTVLSNVCKFAARHDAMKLNPVRETATISVKPKKGVAKALAVEEIKQLRALLTYDDRAISRDLLDLVDVMAATGLRIGEALALVWDAIDLEAGTVEVRSTVIRIKGQGLVIKPEPKTDAGYRTLVLPSWCKQLLKARWARSDLSWGELRLVFPSAVATLRDPSNVDHHLKDAFVWAGLPDITSHIFRKTVATLMDKAGLSARAGADQLGHAQVSMTQNTYFGRKVSDTGAADVLEVLNIA</sequence>
<evidence type="ECO:0000256" key="1">
    <source>
        <dbReference type="ARBA" id="ARBA00008857"/>
    </source>
</evidence>
<comment type="similarity">
    <text evidence="1">Belongs to the 'phage' integrase family.</text>
</comment>
<evidence type="ECO:0000313" key="6">
    <source>
        <dbReference type="EMBL" id="GIJ62664.1"/>
    </source>
</evidence>
<dbReference type="GO" id="GO:0003677">
    <property type="term" value="F:DNA binding"/>
    <property type="evidence" value="ECO:0007669"/>
    <property type="project" value="UniProtKB-KW"/>
</dbReference>
<keyword evidence="4" id="KW-0233">DNA recombination</keyword>
<evidence type="ECO:0000313" key="7">
    <source>
        <dbReference type="Proteomes" id="UP000612585"/>
    </source>
</evidence>
<dbReference type="Gene3D" id="1.10.443.10">
    <property type="entry name" value="Intergrase catalytic core"/>
    <property type="match status" value="1"/>
</dbReference>
<dbReference type="EMBL" id="BOPG01000081">
    <property type="protein sequence ID" value="GIJ62664.1"/>
    <property type="molecule type" value="Genomic_DNA"/>
</dbReference>